<organism evidence="1 2">
    <name type="scientific">Racocetra persica</name>
    <dbReference type="NCBI Taxonomy" id="160502"/>
    <lineage>
        <taxon>Eukaryota</taxon>
        <taxon>Fungi</taxon>
        <taxon>Fungi incertae sedis</taxon>
        <taxon>Mucoromycota</taxon>
        <taxon>Glomeromycotina</taxon>
        <taxon>Glomeromycetes</taxon>
        <taxon>Diversisporales</taxon>
        <taxon>Gigasporaceae</taxon>
        <taxon>Racocetra</taxon>
    </lineage>
</organism>
<evidence type="ECO:0000313" key="1">
    <source>
        <dbReference type="EMBL" id="CAG8654404.1"/>
    </source>
</evidence>
<evidence type="ECO:0000313" key="2">
    <source>
        <dbReference type="Proteomes" id="UP000789920"/>
    </source>
</evidence>
<dbReference type="Proteomes" id="UP000789920">
    <property type="component" value="Unassembled WGS sequence"/>
</dbReference>
<accession>A0ACA9NFL1</accession>
<proteinExistence type="predicted"/>
<feature type="non-terminal residue" evidence="1">
    <location>
        <position position="433"/>
    </location>
</feature>
<comment type="caution">
    <text evidence="1">The sequence shown here is derived from an EMBL/GenBank/DDBJ whole genome shotgun (WGS) entry which is preliminary data.</text>
</comment>
<keyword evidence="2" id="KW-1185">Reference proteome</keyword>
<dbReference type="EMBL" id="CAJVQC010014103">
    <property type="protein sequence ID" value="CAG8654404.1"/>
    <property type="molecule type" value="Genomic_DNA"/>
</dbReference>
<reference evidence="1" key="1">
    <citation type="submission" date="2021-06" db="EMBL/GenBank/DDBJ databases">
        <authorList>
            <person name="Kallberg Y."/>
            <person name="Tangrot J."/>
            <person name="Rosling A."/>
        </authorList>
    </citation>
    <scope>NUCLEOTIDE SEQUENCE</scope>
    <source>
        <strain evidence="1">MA461A</strain>
    </source>
</reference>
<sequence>MADLQLILKAIRDFFDETPVEEWSYIHFLETFKPVIILNLDIPIRDEKATWRKRFIKRLEKIADDDAYNKRQRNKAIRLKEKLLSMSYNQRTVPLPPEDPQSADLFWKNIEKEKEIIRRRQEVENDTELIRNNTEKDALKLLETARTEQTKKILNSLKRKSEDKSSAKKRYKLPGSDSEYYKCSDSGESDAESINEVHDDEEIKNLSQDEMDIRNKLLKILTANKEKDKKAGKDFMKSIFLNNILDLSDDETYKQIKKSLSKDQSSWLEGVLQKKTWKPTPEYTQYINQFTEEACTRNEIPTIAYRSFVSLRFDPYYHEAHDIAQHILTHFSIRLEAPTRVEYKGFNLERTYAVDTIIYILNRIFRMHQDELDVACTTGNNQVIIIIEFSRGRKTPISKKDGDLVKLCRNAMRTLNVLLKMIPRERARIYLHL</sequence>
<protein>
    <submittedName>
        <fullName evidence="1">8285_t:CDS:1</fullName>
    </submittedName>
</protein>
<name>A0ACA9NFL1_9GLOM</name>
<gene>
    <name evidence="1" type="ORF">RPERSI_LOCUS8016</name>
</gene>